<feature type="domain" description="Major facilitator superfamily (MFS) profile" evidence="5">
    <location>
        <begin position="90"/>
        <end position="517"/>
    </location>
</feature>
<dbReference type="PANTHER" id="PTHR11360:SF284">
    <property type="entry name" value="EG:103B4.3 PROTEIN-RELATED"/>
    <property type="match status" value="1"/>
</dbReference>
<keyword evidence="4" id="KW-1133">Transmembrane helix</keyword>
<feature type="transmembrane region" description="Helical" evidence="4">
    <location>
        <begin position="425"/>
        <end position="451"/>
    </location>
</feature>
<keyword evidence="7" id="KW-1185">Reference proteome</keyword>
<name>A0A9P6UU29_9FUNG</name>
<evidence type="ECO:0000259" key="5">
    <source>
        <dbReference type="PROSITE" id="PS50850"/>
    </source>
</evidence>
<feature type="transmembrane region" description="Helical" evidence="4">
    <location>
        <begin position="335"/>
        <end position="355"/>
    </location>
</feature>
<evidence type="ECO:0000256" key="3">
    <source>
        <dbReference type="SAM" id="MobiDB-lite"/>
    </source>
</evidence>
<feature type="transmembrane region" description="Helical" evidence="4">
    <location>
        <begin position="249"/>
        <end position="269"/>
    </location>
</feature>
<proteinExistence type="inferred from homology"/>
<comment type="similarity">
    <text evidence="2">Belongs to the major facilitator superfamily. Monocarboxylate porter (TC 2.A.1.13) family.</text>
</comment>
<feature type="transmembrane region" description="Helical" evidence="4">
    <location>
        <begin position="184"/>
        <end position="205"/>
    </location>
</feature>
<dbReference type="GO" id="GO:0022857">
    <property type="term" value="F:transmembrane transporter activity"/>
    <property type="evidence" value="ECO:0007669"/>
    <property type="project" value="InterPro"/>
</dbReference>
<feature type="transmembrane region" description="Helical" evidence="4">
    <location>
        <begin position="160"/>
        <end position="178"/>
    </location>
</feature>
<keyword evidence="4" id="KW-0812">Transmembrane</keyword>
<dbReference type="InterPro" id="IPR011701">
    <property type="entry name" value="MFS"/>
</dbReference>
<keyword evidence="4" id="KW-0472">Membrane</keyword>
<feature type="compositionally biased region" description="Basic and acidic residues" evidence="3">
    <location>
        <begin position="41"/>
        <end position="56"/>
    </location>
</feature>
<comment type="subcellular location">
    <subcellularLocation>
        <location evidence="1">Membrane</location>
        <topology evidence="1">Multi-pass membrane protein</topology>
    </subcellularLocation>
</comment>
<dbReference type="Proteomes" id="UP000738325">
    <property type="component" value="Unassembled WGS sequence"/>
</dbReference>
<feature type="transmembrane region" description="Helical" evidence="4">
    <location>
        <begin position="367"/>
        <end position="386"/>
    </location>
</feature>
<feature type="compositionally biased region" description="Basic and acidic residues" evidence="3">
    <location>
        <begin position="70"/>
        <end position="79"/>
    </location>
</feature>
<reference evidence="6" key="1">
    <citation type="journal article" date="2020" name="Fungal Divers.">
        <title>Resolving the Mortierellaceae phylogeny through synthesis of multi-gene phylogenetics and phylogenomics.</title>
        <authorList>
            <person name="Vandepol N."/>
            <person name="Liber J."/>
            <person name="Desiro A."/>
            <person name="Na H."/>
            <person name="Kennedy M."/>
            <person name="Barry K."/>
            <person name="Grigoriev I.V."/>
            <person name="Miller A.N."/>
            <person name="O'Donnell K."/>
            <person name="Stajich J.E."/>
            <person name="Bonito G."/>
        </authorList>
    </citation>
    <scope>NUCLEOTIDE SEQUENCE</scope>
    <source>
        <strain evidence="6">REB-010B</strain>
    </source>
</reference>
<dbReference type="InterPro" id="IPR050327">
    <property type="entry name" value="Proton-linked_MCT"/>
</dbReference>
<dbReference type="PANTHER" id="PTHR11360">
    <property type="entry name" value="MONOCARBOXYLATE TRANSPORTER"/>
    <property type="match status" value="1"/>
</dbReference>
<evidence type="ECO:0000313" key="6">
    <source>
        <dbReference type="EMBL" id="KAG0319331.1"/>
    </source>
</evidence>
<evidence type="ECO:0000313" key="7">
    <source>
        <dbReference type="Proteomes" id="UP000738325"/>
    </source>
</evidence>
<feature type="transmembrane region" description="Helical" evidence="4">
    <location>
        <begin position="495"/>
        <end position="514"/>
    </location>
</feature>
<dbReference type="Gene3D" id="1.20.1250.20">
    <property type="entry name" value="MFS general substrate transporter like domains"/>
    <property type="match status" value="1"/>
</dbReference>
<accession>A0A9P6UU29</accession>
<sequence length="524" mass="56823">MGVQYEGINVPDTTIVIDTSQDKAAAPSQADTPLAPAMIRPSKDFEAQSTEKKIPEDLQSVGPHNSPPNAHDHSKHLDGLNDVDNEQPYGWVVVAAAFFVQAMIVGQINGFGVYEDRYKTHEYSTSTTFELSWIGTLNVVGMNLIGPITGQVADYLGYRLSSFIGGIVMCLSLIAASFSTKVWHLYICQGILYGLGGSLAFFPSLSLPSQWFKRRRGLATGIAVAGGGFGGLVISPVTTVLFDKVGYRWTLRIIAFLHLAIVVPAALVFRARVESGRHRAKRLKREQLDREAKMTDQVQQEDEDRQSVLVSNDSQTTLAPKKKIIDFSMLKDKRFALLVILSFFVANGYFNPYYYFPAYVQKHGGTVSTGSLLIGILNGSSAVGRVTMGLASDYMGDVNTLFISTVLSSISVLVIWMLAGTSIPVMVVFCLIYGFFSGSYIAIVPTVAANLCGISRLASVTGIVYGGIAAGTLIGSPVGGALLDLSQGVDYKPMLFWTGFVMVVGSMLIMLLKLKLSRKLFARV</sequence>
<dbReference type="InterPro" id="IPR036259">
    <property type="entry name" value="MFS_trans_sf"/>
</dbReference>
<evidence type="ECO:0000256" key="2">
    <source>
        <dbReference type="ARBA" id="ARBA00006727"/>
    </source>
</evidence>
<dbReference type="SUPFAM" id="SSF103473">
    <property type="entry name" value="MFS general substrate transporter"/>
    <property type="match status" value="1"/>
</dbReference>
<dbReference type="EMBL" id="JAAAIP010000328">
    <property type="protein sequence ID" value="KAG0319331.1"/>
    <property type="molecule type" value="Genomic_DNA"/>
</dbReference>
<dbReference type="CDD" id="cd17352">
    <property type="entry name" value="MFS_MCT_SLC16"/>
    <property type="match status" value="1"/>
</dbReference>
<evidence type="ECO:0000256" key="4">
    <source>
        <dbReference type="SAM" id="Phobius"/>
    </source>
</evidence>
<dbReference type="GO" id="GO:0016020">
    <property type="term" value="C:membrane"/>
    <property type="evidence" value="ECO:0007669"/>
    <property type="project" value="UniProtKB-SubCell"/>
</dbReference>
<feature type="transmembrane region" description="Helical" evidence="4">
    <location>
        <begin position="89"/>
        <end position="111"/>
    </location>
</feature>
<dbReference type="AlphaFoldDB" id="A0A9P6UU29"/>
<feature type="transmembrane region" description="Helical" evidence="4">
    <location>
        <begin position="217"/>
        <end position="237"/>
    </location>
</feature>
<dbReference type="OrthoDB" id="5667at2759"/>
<organism evidence="6 7">
    <name type="scientific">Dissophora globulifera</name>
    <dbReference type="NCBI Taxonomy" id="979702"/>
    <lineage>
        <taxon>Eukaryota</taxon>
        <taxon>Fungi</taxon>
        <taxon>Fungi incertae sedis</taxon>
        <taxon>Mucoromycota</taxon>
        <taxon>Mortierellomycotina</taxon>
        <taxon>Mortierellomycetes</taxon>
        <taxon>Mortierellales</taxon>
        <taxon>Mortierellaceae</taxon>
        <taxon>Dissophora</taxon>
    </lineage>
</organism>
<gene>
    <name evidence="6" type="ORF">BGZ99_005151</name>
</gene>
<dbReference type="InterPro" id="IPR020846">
    <property type="entry name" value="MFS_dom"/>
</dbReference>
<comment type="caution">
    <text evidence="6">The sequence shown here is derived from an EMBL/GenBank/DDBJ whole genome shotgun (WGS) entry which is preliminary data.</text>
</comment>
<evidence type="ECO:0000256" key="1">
    <source>
        <dbReference type="ARBA" id="ARBA00004141"/>
    </source>
</evidence>
<dbReference type="Pfam" id="PF07690">
    <property type="entry name" value="MFS_1"/>
    <property type="match status" value="1"/>
</dbReference>
<dbReference type="PROSITE" id="PS50850">
    <property type="entry name" value="MFS"/>
    <property type="match status" value="1"/>
</dbReference>
<feature type="transmembrane region" description="Helical" evidence="4">
    <location>
        <begin position="398"/>
        <end position="419"/>
    </location>
</feature>
<protein>
    <recommendedName>
        <fullName evidence="5">Major facilitator superfamily (MFS) profile domain-containing protein</fullName>
    </recommendedName>
</protein>
<feature type="region of interest" description="Disordered" evidence="3">
    <location>
        <begin position="21"/>
        <end position="79"/>
    </location>
</feature>
<feature type="transmembrane region" description="Helical" evidence="4">
    <location>
        <begin position="131"/>
        <end position="148"/>
    </location>
</feature>
<feature type="transmembrane region" description="Helical" evidence="4">
    <location>
        <begin position="463"/>
        <end position="483"/>
    </location>
</feature>